<feature type="domain" description="SPOC" evidence="8">
    <location>
        <begin position="1817"/>
        <end position="1987"/>
    </location>
</feature>
<dbReference type="GO" id="GO:0005634">
    <property type="term" value="C:nucleus"/>
    <property type="evidence" value="ECO:0007669"/>
    <property type="project" value="UniProtKB-SubCell"/>
</dbReference>
<feature type="compositionally biased region" description="Basic and acidic residues" evidence="7">
    <location>
        <begin position="498"/>
        <end position="521"/>
    </location>
</feature>
<dbReference type="OMA" id="TERTEMG"/>
<feature type="region of interest" description="Disordered" evidence="7">
    <location>
        <begin position="198"/>
        <end position="660"/>
    </location>
</feature>
<feature type="compositionally biased region" description="Polar residues" evidence="7">
    <location>
        <begin position="736"/>
        <end position="749"/>
    </location>
</feature>
<keyword evidence="4" id="KW-0175">Coiled coil</keyword>
<evidence type="ECO:0000259" key="8">
    <source>
        <dbReference type="PROSITE" id="PS50917"/>
    </source>
</evidence>
<reference evidence="9 10" key="1">
    <citation type="submission" date="2018-08" db="EMBL/GenBank/DDBJ databases">
        <authorList>
            <person name="Laetsch R D."/>
            <person name="Stevens L."/>
            <person name="Kumar S."/>
            <person name="Blaxter L. M."/>
        </authorList>
    </citation>
    <scope>NUCLEOTIDE SEQUENCE [LARGE SCALE GENOMIC DNA]</scope>
</reference>
<evidence type="ECO:0000313" key="10">
    <source>
        <dbReference type="Proteomes" id="UP000277928"/>
    </source>
</evidence>
<feature type="compositionally biased region" description="Basic and acidic residues" evidence="7">
    <location>
        <begin position="544"/>
        <end position="573"/>
    </location>
</feature>
<evidence type="ECO:0000256" key="7">
    <source>
        <dbReference type="SAM" id="MobiDB-lite"/>
    </source>
</evidence>
<dbReference type="EMBL" id="UYRX01001048">
    <property type="protein sequence ID" value="VDK87893.1"/>
    <property type="molecule type" value="Genomic_DNA"/>
</dbReference>
<dbReference type="Proteomes" id="UP000277928">
    <property type="component" value="Unassembled WGS sequence"/>
</dbReference>
<feature type="compositionally biased region" description="Low complexity" evidence="7">
    <location>
        <begin position="1286"/>
        <end position="1307"/>
    </location>
</feature>
<evidence type="ECO:0000313" key="9">
    <source>
        <dbReference type="EMBL" id="VDK87893.1"/>
    </source>
</evidence>
<feature type="compositionally biased region" description="Basic and acidic residues" evidence="7">
    <location>
        <begin position="68"/>
        <end position="105"/>
    </location>
</feature>
<feature type="compositionally biased region" description="Polar residues" evidence="7">
    <location>
        <begin position="796"/>
        <end position="805"/>
    </location>
</feature>
<feature type="region of interest" description="Disordered" evidence="7">
    <location>
        <begin position="1283"/>
        <end position="1318"/>
    </location>
</feature>
<feature type="compositionally biased region" description="Basic residues" evidence="7">
    <location>
        <begin position="278"/>
        <end position="305"/>
    </location>
</feature>
<feature type="compositionally biased region" description="Low complexity" evidence="7">
    <location>
        <begin position="825"/>
        <end position="839"/>
    </location>
</feature>
<feature type="compositionally biased region" description="Basic and acidic residues" evidence="7">
    <location>
        <begin position="648"/>
        <end position="660"/>
    </location>
</feature>
<name>A0A3P6TYI1_LITSI</name>
<feature type="compositionally biased region" description="Basic and acidic residues" evidence="7">
    <location>
        <begin position="31"/>
        <end position="52"/>
    </location>
</feature>
<evidence type="ECO:0000256" key="4">
    <source>
        <dbReference type="ARBA" id="ARBA00023054"/>
    </source>
</evidence>
<feature type="compositionally biased region" description="Low complexity" evidence="7">
    <location>
        <begin position="586"/>
        <end position="597"/>
    </location>
</feature>
<feature type="compositionally biased region" description="Basic and acidic residues" evidence="7">
    <location>
        <begin position="208"/>
        <end position="245"/>
    </location>
</feature>
<feature type="compositionally biased region" description="Basic residues" evidence="7">
    <location>
        <begin position="155"/>
        <end position="165"/>
    </location>
</feature>
<evidence type="ECO:0000256" key="3">
    <source>
        <dbReference type="ARBA" id="ARBA00023015"/>
    </source>
</evidence>
<feature type="region of interest" description="Disordered" evidence="7">
    <location>
        <begin position="723"/>
        <end position="842"/>
    </location>
</feature>
<feature type="compositionally biased region" description="Basic and acidic residues" evidence="7">
    <location>
        <begin position="784"/>
        <end position="795"/>
    </location>
</feature>
<feature type="region of interest" description="Disordered" evidence="7">
    <location>
        <begin position="1053"/>
        <end position="1075"/>
    </location>
</feature>
<feature type="compositionally biased region" description="Polar residues" evidence="7">
    <location>
        <begin position="1308"/>
        <end position="1318"/>
    </location>
</feature>
<dbReference type="GO" id="GO:0003723">
    <property type="term" value="F:RNA binding"/>
    <property type="evidence" value="ECO:0007669"/>
    <property type="project" value="UniProtKB-KW"/>
</dbReference>
<dbReference type="STRING" id="42156.A0A3P6TYI1"/>
<feature type="compositionally biased region" description="Basic and acidic residues" evidence="7">
    <location>
        <begin position="1053"/>
        <end position="1062"/>
    </location>
</feature>
<keyword evidence="10" id="KW-1185">Reference proteome</keyword>
<dbReference type="InterPro" id="IPR016194">
    <property type="entry name" value="SPOC-like_C_dom_sf"/>
</dbReference>
<dbReference type="InterPro" id="IPR012921">
    <property type="entry name" value="SPOC_C"/>
</dbReference>
<proteinExistence type="predicted"/>
<keyword evidence="5" id="KW-0804">Transcription</keyword>
<feature type="region of interest" description="Disordered" evidence="7">
    <location>
        <begin position="29"/>
        <end position="185"/>
    </location>
</feature>
<dbReference type="FunFam" id="2.40.290.10:FF:000002">
    <property type="entry name" value="Spen family transcriptional repressor"/>
    <property type="match status" value="1"/>
</dbReference>
<gene>
    <name evidence="9" type="ORF">NLS_LOCUS8393</name>
</gene>
<protein>
    <recommendedName>
        <fullName evidence="8">SPOC domain-containing protein</fullName>
    </recommendedName>
</protein>
<evidence type="ECO:0000256" key="6">
    <source>
        <dbReference type="ARBA" id="ARBA00023242"/>
    </source>
</evidence>
<feature type="compositionally biased region" description="Polar residues" evidence="7">
    <location>
        <begin position="1542"/>
        <end position="1552"/>
    </location>
</feature>
<feature type="compositionally biased region" description="Basic and acidic residues" evidence="7">
    <location>
        <begin position="464"/>
        <end position="473"/>
    </location>
</feature>
<feature type="compositionally biased region" description="Low complexity" evidence="7">
    <location>
        <begin position="1526"/>
        <end position="1541"/>
    </location>
</feature>
<evidence type="ECO:0000256" key="2">
    <source>
        <dbReference type="ARBA" id="ARBA00022884"/>
    </source>
</evidence>
<organism evidence="9 10">
    <name type="scientific">Litomosoides sigmodontis</name>
    <name type="common">Filarial nematode worm</name>
    <dbReference type="NCBI Taxonomy" id="42156"/>
    <lineage>
        <taxon>Eukaryota</taxon>
        <taxon>Metazoa</taxon>
        <taxon>Ecdysozoa</taxon>
        <taxon>Nematoda</taxon>
        <taxon>Chromadorea</taxon>
        <taxon>Rhabditida</taxon>
        <taxon>Spirurina</taxon>
        <taxon>Spiruromorpha</taxon>
        <taxon>Filarioidea</taxon>
        <taxon>Onchocercidae</taxon>
        <taxon>Litomosoides</taxon>
    </lineage>
</organism>
<feature type="compositionally biased region" description="Basic residues" evidence="7">
    <location>
        <begin position="342"/>
        <end position="360"/>
    </location>
</feature>
<keyword evidence="3" id="KW-0805">Transcription regulation</keyword>
<dbReference type="InterPro" id="IPR010912">
    <property type="entry name" value="SPOC_met"/>
</dbReference>
<feature type="compositionally biased region" description="Polar residues" evidence="7">
    <location>
        <begin position="609"/>
        <end position="618"/>
    </location>
</feature>
<keyword evidence="2" id="KW-0694">RNA-binding</keyword>
<dbReference type="PROSITE" id="PS50917">
    <property type="entry name" value="SPOC"/>
    <property type="match status" value="1"/>
</dbReference>
<dbReference type="CDD" id="cd21543">
    <property type="entry name" value="SPOC_SHARP"/>
    <property type="match status" value="1"/>
</dbReference>
<feature type="compositionally biased region" description="Low complexity" evidence="7">
    <location>
        <begin position="168"/>
        <end position="179"/>
    </location>
</feature>
<feature type="compositionally biased region" description="Basic and acidic residues" evidence="7">
    <location>
        <begin position="117"/>
        <end position="154"/>
    </location>
</feature>
<dbReference type="SUPFAM" id="SSF100939">
    <property type="entry name" value="SPOC domain-like"/>
    <property type="match status" value="1"/>
</dbReference>
<dbReference type="Pfam" id="PF07744">
    <property type="entry name" value="SPOC"/>
    <property type="match status" value="1"/>
</dbReference>
<dbReference type="Gene3D" id="2.40.290.10">
    <property type="match status" value="1"/>
</dbReference>
<feature type="compositionally biased region" description="Acidic residues" evidence="7">
    <location>
        <begin position="312"/>
        <end position="329"/>
    </location>
</feature>
<feature type="region of interest" description="Disordered" evidence="7">
    <location>
        <begin position="1519"/>
        <end position="1552"/>
    </location>
</feature>
<accession>A0A3P6TYI1</accession>
<feature type="compositionally biased region" description="Basic and acidic residues" evidence="7">
    <location>
        <begin position="392"/>
        <end position="439"/>
    </location>
</feature>
<dbReference type="OrthoDB" id="6407164at2759"/>
<sequence>MSRFRFSLPAKQNDWESVIVASKMLLLTKNKLSEKSEQSVAEKEKDKKRTDGRSQSQETKLKTTTQKQLKEKKEKSEVKEKDKEHEEGVLTVEKKKTQRAVEKNIKNKSLNDGAGAKQKEKLKEKEQLQKDRAKKKQLDERRKQKEKEEQIKKKELTKKKRKRKKESSSTSSEETSSSEVELHSFDRELKRLFMEEEASGSLGLSMYDRVKQRSSSKPDDAARKNRALELLQERTQNRRNNEQNRPKRVQLESSSSAEENSSNDDEESNSSSASRNASKTRSKKKKAESKGKSVKKAKSLVKKKLLVGEGSECNDDDGDNDADNDEIEKDSERSETDEEPSKRRRNRKTAVSKSCKKQKKTSSLSLDDVFGTYSTDDESTKQSRGSIVPSLYKEKNEKEEGGRKTTTKTDESQKSKDDKEKMESSRRLNLKKECKKEKQEENDEGESGGEGKKITARKAGTKQVFEKSVEKKVTSKKRIGKSDEVDKGATAVTTAGIPEKRQKTEKSLVEISMFKEDDKRAAKMKTSTVLEQKKKSRKPGTNGDFEKKLAEKLKREQKERNEQERAVDAKEKQLQGGSQQQKMDRAGSSSDAAGTSDVPSLNGRKLDTVVQSNQSSSGKGVRKRHQGAENSEKVKRSRKESRSPTPDSHTDSDSCEDLKTKDVVIMKQEAVSQSPEKICKDNVNDSALGAESKSSSPLRCAKQSVQMAATSVGVAAETERTEMGYVSEKRTANAALPTTSNESRLSGNTPRDESNQFKKYDSEEQKLEIDGSSVAAESNIVSRHPPEDVHFDQNRPKQQQHQELCTSEDDEGGGGGTVERNVRKNSVSSTNSSESCQTSLLSTSSANLETQLEDGPEDQEHQQVLGSEKIRISGCTEVLKSNVNCGTEQEFVEKTENEEKLSPNDVVVQLPTSEQIVFVPNSDAEYSDPVVNGTDMVINELTKQPQNPEGSRTGILDNVNDADSSGSFELIDEGRVGDVDSLLDQDIDSDVGSIRQQQCLESIYEVGHVRHEAMMEAEEEHVAGSECVATVRVQDDVHDVQETEFAVQSIVLDDNRSQHSGEDGSGTMDYLSEGAGDASLRHDSLTDAAIMTNINSNKQQGNSQENIVAENDDSITSKPTADTEHQEIEPEDSDDNKGKMNVDDKRNDSHLDEVIDDVVAGGYMEVDAEQLMRINSKKAKEEAVLRAAAASTQGSMTSKVMPSISFERNAESSQYDYQNASQGLPNIQQQQYGSSGYHMQQSQQQQLQMSQQITLQQSLLPPSQQQQQQQQQLQQNILHGNNHMAPQQRPQQQHHIGQSMMQQQQQQDCHLTSYQQSQPQIMKAPETTYFQPQHLPPIEQRVQGTTVPQQEQQQPLLPQSKNVTSGNLSSYYSARNTCSTTSFASPQISLQQQQQQHLLLQQQQTADNMQNISNVLSAGAVHTVSQLPDVRQQVVQAAPSQQQATQLVAPASHMQQQQSINYGSPMIAPTCSAAAVVNAQTVAAASRQLDLNKQMGLSTAPLQESISNNPYDLYSNLPKKPATGAIQPHHQQQTQITQQQQEVKVSSELRQNCPNPPSLAAPLMGRTGAPSFNATAANLQTGRSSAPVSTAHQTNRVVQQQQQQQLSPTAQQAVAFAIGLPGTTSPFTQMQQQYLQQMYRSTLFNTFQAATSAYGSGNVTAATGAYGSGGYSGASNNPAAAVAVAAANVLPGTVRQDTQRQHQQQQHLADLQQQQQQYLTSNLYQQSSPTTTLCSPQQANIAAHQLNSLYGAATGTFPISCESSLLSTQQMTGQSGIYHVGVGQRQDVKQPLKQKIPQQQLQQQQQQQVKTYAGLPVASVIARYPVLWQGIIALKTNETRVQMHKVGGNAEMCKRSLDQFTTTSNHMPLIRINQRMRMEAGQLESVQCKMMDEHSYIALICLSCGPSKEDIKNQSELLKERFVDYLESKQAAGICNVGNEQNPTPNTIVHIFPPCDFASAFLQKNSPDLLEIFRQQKASYLFVVITSAN</sequence>
<feature type="compositionally biased region" description="Basic and acidic residues" evidence="7">
    <location>
        <begin position="750"/>
        <end position="769"/>
    </location>
</feature>
<evidence type="ECO:0000256" key="1">
    <source>
        <dbReference type="ARBA" id="ARBA00004123"/>
    </source>
</evidence>
<feature type="region of interest" description="Disordered" evidence="7">
    <location>
        <begin position="1110"/>
        <end position="1149"/>
    </location>
</feature>
<comment type="subcellular location">
    <subcellularLocation>
        <location evidence="1">Nucleus</location>
    </subcellularLocation>
</comment>
<feature type="compositionally biased region" description="Basic and acidic residues" evidence="7">
    <location>
        <begin position="1135"/>
        <end position="1149"/>
    </location>
</feature>
<keyword evidence="6" id="KW-0539">Nucleus</keyword>
<evidence type="ECO:0000256" key="5">
    <source>
        <dbReference type="ARBA" id="ARBA00023163"/>
    </source>
</evidence>
<feature type="compositionally biased region" description="Low complexity" evidence="7">
    <location>
        <begin position="55"/>
        <end position="67"/>
    </location>
</feature>